<accession>G8QTM0</accession>
<dbReference type="InterPro" id="IPR023353">
    <property type="entry name" value="LemA-like_dom_sf"/>
</dbReference>
<dbReference type="SUPFAM" id="SSF140478">
    <property type="entry name" value="LemA-like"/>
    <property type="match status" value="1"/>
</dbReference>
<reference evidence="2 3" key="1">
    <citation type="submission" date="2011-11" db="EMBL/GenBank/DDBJ databases">
        <title>Complete sequence of Spirochaeta sp. grapes.</title>
        <authorList>
            <consortium name="US DOE Joint Genome Institute"/>
            <person name="Lucas S."/>
            <person name="Han J."/>
            <person name="Lapidus A."/>
            <person name="Cheng J.-F."/>
            <person name="Goodwin L."/>
            <person name="Pitluck S."/>
            <person name="Peters L."/>
            <person name="Ovchinnikova G."/>
            <person name="Munk A.C."/>
            <person name="Detter J.C."/>
            <person name="Han C."/>
            <person name="Tapia R."/>
            <person name="Land M."/>
            <person name="Hauser L."/>
            <person name="Kyrpides N."/>
            <person name="Ivanova N."/>
            <person name="Pagani I."/>
            <person name="Ritalahtilisa K."/>
            <person name="Loeffler F."/>
            <person name="Woyke T."/>
        </authorList>
    </citation>
    <scope>NUCLEOTIDE SEQUENCE [LARGE SCALE GENOMIC DNA]</scope>
    <source>
        <strain evidence="3">ATCC BAA-1885 / DSM 22778 / Grapes</strain>
    </source>
</reference>
<organism evidence="2 3">
    <name type="scientific">Sphaerochaeta pleomorpha (strain ATCC BAA-1885 / DSM 22778 / Grapes)</name>
    <dbReference type="NCBI Taxonomy" id="158190"/>
    <lineage>
        <taxon>Bacteria</taxon>
        <taxon>Pseudomonadati</taxon>
        <taxon>Spirochaetota</taxon>
        <taxon>Spirochaetia</taxon>
        <taxon>Spirochaetales</taxon>
        <taxon>Sphaerochaetaceae</taxon>
        <taxon>Sphaerochaeta</taxon>
    </lineage>
</organism>
<keyword evidence="3" id="KW-1185">Reference proteome</keyword>
<name>G8QTM0_SPHPG</name>
<dbReference type="Proteomes" id="UP000005632">
    <property type="component" value="Chromosome"/>
</dbReference>
<dbReference type="Gene3D" id="1.20.1440.20">
    <property type="entry name" value="LemA-like domain"/>
    <property type="match status" value="1"/>
</dbReference>
<evidence type="ECO:0008006" key="4">
    <source>
        <dbReference type="Google" id="ProtNLM"/>
    </source>
</evidence>
<keyword evidence="1" id="KW-0812">Transmembrane</keyword>
<dbReference type="EMBL" id="CP003155">
    <property type="protein sequence ID" value="AEV27985.1"/>
    <property type="molecule type" value="Genomic_DNA"/>
</dbReference>
<keyword evidence="1" id="KW-1133">Transmembrane helix</keyword>
<feature type="transmembrane region" description="Helical" evidence="1">
    <location>
        <begin position="21"/>
        <end position="43"/>
    </location>
</feature>
<dbReference type="HOGENOM" id="CLU_1453536_0_0_12"/>
<dbReference type="AlphaFoldDB" id="G8QTM0"/>
<sequence>MVPYTRERERRLSSKKPYFPNLRSAVISIAVVCVLLVLAVLVIDRSTVMRLNRYMAKVETAREDAIEQIDLRFSYAGKLSILMSKGELGAPLSAAVSLYAPQMDIEGLSLAYNSLDSVLSNLQKQIYQEPDYLLYLAYFEKLYDCETALTQAVLTYNGESENFNRQISAFPAKFIAKRLGMEPMVPFSIAKALKSRP</sequence>
<evidence type="ECO:0000313" key="3">
    <source>
        <dbReference type="Proteomes" id="UP000005632"/>
    </source>
</evidence>
<dbReference type="eggNOG" id="COG1704">
    <property type="taxonomic scope" value="Bacteria"/>
</dbReference>
<evidence type="ECO:0000256" key="1">
    <source>
        <dbReference type="SAM" id="Phobius"/>
    </source>
</evidence>
<gene>
    <name evidence="2" type="ordered locus">SpiGrapes_0121</name>
</gene>
<evidence type="ECO:0000313" key="2">
    <source>
        <dbReference type="EMBL" id="AEV27985.1"/>
    </source>
</evidence>
<keyword evidence="1" id="KW-0472">Membrane</keyword>
<protein>
    <recommendedName>
        <fullName evidence="4">LemA family protein</fullName>
    </recommendedName>
</protein>
<proteinExistence type="predicted"/>
<dbReference type="KEGG" id="sgp:SpiGrapes_0121"/>